<feature type="transmembrane region" description="Helical" evidence="1">
    <location>
        <begin position="51"/>
        <end position="70"/>
    </location>
</feature>
<keyword evidence="3" id="KW-1185">Reference proteome</keyword>
<name>A0AAD8K8T5_TARER</name>
<accession>A0AAD8K8T5</accession>
<evidence type="ECO:0000313" key="3">
    <source>
        <dbReference type="Proteomes" id="UP001229421"/>
    </source>
</evidence>
<organism evidence="2 3">
    <name type="scientific">Tagetes erecta</name>
    <name type="common">African marigold</name>
    <dbReference type="NCBI Taxonomy" id="13708"/>
    <lineage>
        <taxon>Eukaryota</taxon>
        <taxon>Viridiplantae</taxon>
        <taxon>Streptophyta</taxon>
        <taxon>Embryophyta</taxon>
        <taxon>Tracheophyta</taxon>
        <taxon>Spermatophyta</taxon>
        <taxon>Magnoliopsida</taxon>
        <taxon>eudicotyledons</taxon>
        <taxon>Gunneridae</taxon>
        <taxon>Pentapetalae</taxon>
        <taxon>asterids</taxon>
        <taxon>campanulids</taxon>
        <taxon>Asterales</taxon>
        <taxon>Asteraceae</taxon>
        <taxon>Asteroideae</taxon>
        <taxon>Heliantheae alliance</taxon>
        <taxon>Tageteae</taxon>
        <taxon>Tagetes</taxon>
    </lineage>
</organism>
<dbReference type="AlphaFoldDB" id="A0AAD8K8T5"/>
<evidence type="ECO:0000313" key="2">
    <source>
        <dbReference type="EMBL" id="KAK1417021.1"/>
    </source>
</evidence>
<keyword evidence="1" id="KW-0812">Transmembrane</keyword>
<proteinExistence type="predicted"/>
<keyword evidence="1" id="KW-0472">Membrane</keyword>
<dbReference type="Proteomes" id="UP001229421">
    <property type="component" value="Unassembled WGS sequence"/>
</dbReference>
<comment type="caution">
    <text evidence="2">The sequence shown here is derived from an EMBL/GenBank/DDBJ whole genome shotgun (WGS) entry which is preliminary data.</text>
</comment>
<gene>
    <name evidence="2" type="ORF">QVD17_26143</name>
</gene>
<keyword evidence="1" id="KW-1133">Transmembrane helix</keyword>
<reference evidence="2" key="1">
    <citation type="journal article" date="2023" name="bioRxiv">
        <title>Improved chromosome-level genome assembly for marigold (Tagetes erecta).</title>
        <authorList>
            <person name="Jiang F."/>
            <person name="Yuan L."/>
            <person name="Wang S."/>
            <person name="Wang H."/>
            <person name="Xu D."/>
            <person name="Wang A."/>
            <person name="Fan W."/>
        </authorList>
    </citation>
    <scope>NUCLEOTIDE SEQUENCE</scope>
    <source>
        <strain evidence="2">WSJ</strain>
        <tissue evidence="2">Leaf</tissue>
    </source>
</reference>
<dbReference type="EMBL" id="JAUHHV010000007">
    <property type="protein sequence ID" value="KAK1417021.1"/>
    <property type="molecule type" value="Genomic_DNA"/>
</dbReference>
<sequence length="90" mass="10063">MDNNLSLYLNQDQHALHQDGYVSGINATCFLAAPWLEPGWSWVWTANARQVGVYITLAYLLPISLFYTLVNVKITSLNGDIDQESCIACL</sequence>
<evidence type="ECO:0000256" key="1">
    <source>
        <dbReference type="SAM" id="Phobius"/>
    </source>
</evidence>
<protein>
    <submittedName>
        <fullName evidence="2">Uncharacterized protein</fullName>
    </submittedName>
</protein>